<dbReference type="InterPro" id="IPR037401">
    <property type="entry name" value="SnoaL-like"/>
</dbReference>
<dbReference type="Proteomes" id="UP001230654">
    <property type="component" value="Unassembled WGS sequence"/>
</dbReference>
<accession>A0ABU0NJ01</accession>
<sequence>MPFMAEMLRAPESVVITREVIDPGGGCGEAGHTGSANTEIRVLTSIDDLIGGRFTMSAHTDRHENAVARYFEAWNARDPEALAKAVTAAWAADGRYTDPLADVRGHEQIAAVIAAAHARFPGFAFRLAGAVDGHHDTARFSWELVSEADGSAPVAGSDVITVDGQDRITAVLGFLDRVPAGA</sequence>
<keyword evidence="3" id="KW-1185">Reference proteome</keyword>
<proteinExistence type="predicted"/>
<gene>
    <name evidence="2" type="ORF">QF030_001270</name>
</gene>
<dbReference type="Pfam" id="PF12680">
    <property type="entry name" value="SnoaL_2"/>
    <property type="match status" value="1"/>
</dbReference>
<evidence type="ECO:0000313" key="3">
    <source>
        <dbReference type="Proteomes" id="UP001230654"/>
    </source>
</evidence>
<evidence type="ECO:0000313" key="2">
    <source>
        <dbReference type="EMBL" id="MDQ0579092.1"/>
    </source>
</evidence>
<evidence type="ECO:0000259" key="1">
    <source>
        <dbReference type="Pfam" id="PF12680"/>
    </source>
</evidence>
<comment type="caution">
    <text evidence="2">The sequence shown here is derived from an EMBL/GenBank/DDBJ whole genome shotgun (WGS) entry which is preliminary data.</text>
</comment>
<protein>
    <recommendedName>
        <fullName evidence="1">SnoaL-like domain-containing protein</fullName>
    </recommendedName>
</protein>
<reference evidence="2 3" key="1">
    <citation type="submission" date="2023-07" db="EMBL/GenBank/DDBJ databases">
        <title>Comparative genomics of wheat-associated soil bacteria to identify genetic determinants of phenazine resistance.</title>
        <authorList>
            <person name="Mouncey N."/>
        </authorList>
    </citation>
    <scope>NUCLEOTIDE SEQUENCE [LARGE SCALE GENOMIC DNA]</scope>
    <source>
        <strain evidence="2 3">B2I6</strain>
    </source>
</reference>
<dbReference type="Gene3D" id="3.10.450.50">
    <property type="match status" value="1"/>
</dbReference>
<name>A0ABU0NJ01_STRRH</name>
<dbReference type="EMBL" id="JAUSWV010000002">
    <property type="protein sequence ID" value="MDQ0579092.1"/>
    <property type="molecule type" value="Genomic_DNA"/>
</dbReference>
<dbReference type="SUPFAM" id="SSF54427">
    <property type="entry name" value="NTF2-like"/>
    <property type="match status" value="1"/>
</dbReference>
<feature type="domain" description="SnoaL-like" evidence="1">
    <location>
        <begin position="67"/>
        <end position="170"/>
    </location>
</feature>
<dbReference type="InterPro" id="IPR032710">
    <property type="entry name" value="NTF2-like_dom_sf"/>
</dbReference>
<organism evidence="2 3">
    <name type="scientific">Streptomyces rishiriensis</name>
    <dbReference type="NCBI Taxonomy" id="68264"/>
    <lineage>
        <taxon>Bacteria</taxon>
        <taxon>Bacillati</taxon>
        <taxon>Actinomycetota</taxon>
        <taxon>Actinomycetes</taxon>
        <taxon>Kitasatosporales</taxon>
        <taxon>Streptomycetaceae</taxon>
        <taxon>Streptomyces</taxon>
    </lineage>
</organism>